<dbReference type="EMBL" id="LT840184">
    <property type="protein sequence ID" value="SMF92613.1"/>
    <property type="molecule type" value="Genomic_DNA"/>
</dbReference>
<comment type="similarity">
    <text evidence="2">Belongs to the MotB family.</text>
</comment>
<evidence type="ECO:0000256" key="7">
    <source>
        <dbReference type="PROSITE-ProRule" id="PRU00473"/>
    </source>
</evidence>
<evidence type="ECO:0000256" key="4">
    <source>
        <dbReference type="ARBA" id="ARBA00022692"/>
    </source>
</evidence>
<dbReference type="GO" id="GO:0005886">
    <property type="term" value="C:plasma membrane"/>
    <property type="evidence" value="ECO:0007669"/>
    <property type="project" value="UniProtKB-SubCell"/>
</dbReference>
<proteinExistence type="inferred from homology"/>
<sequence>MSKKTRHEPHEEHADESWLLPYADLLTLLLALFLVLYAMSATDAKKFQEMSEAFNIALTGGTGVLDYNKTEPSNDPADKGNNKAINSIPTPKSDDKKREKLMKQEQEDLEKLKKQLDSYIKNNGLSTELNTKLNHSQLMITIRDNALFAPGEAIVKPEASKLAKEMSNMLQQFPDFDIIVSGHTDDVPMNTSKYPSNWDLSSDRAMQFMKILLENTSLDPKRFMSVGYGEYHPIATNETVEGKSKNRRVEVSIIRKYSSHNTYTNVPKSKDDSSN</sequence>
<dbReference type="InterPro" id="IPR050330">
    <property type="entry name" value="Bact_OuterMem_StrucFunc"/>
</dbReference>
<evidence type="ECO:0000256" key="8">
    <source>
        <dbReference type="SAM" id="MobiDB-lite"/>
    </source>
</evidence>
<evidence type="ECO:0000256" key="1">
    <source>
        <dbReference type="ARBA" id="ARBA00004162"/>
    </source>
</evidence>
<dbReference type="Gene3D" id="3.30.1330.60">
    <property type="entry name" value="OmpA-like domain"/>
    <property type="match status" value="1"/>
</dbReference>
<gene>
    <name evidence="11" type="ORF">SAMN05661091_5924</name>
</gene>
<dbReference type="STRING" id="1313296.SAMN05661091_5924"/>
<keyword evidence="5 9" id="KW-1133">Transmembrane helix</keyword>
<keyword evidence="12" id="KW-1185">Reference proteome</keyword>
<feature type="region of interest" description="Disordered" evidence="8">
    <location>
        <begin position="67"/>
        <end position="107"/>
    </location>
</feature>
<evidence type="ECO:0000313" key="12">
    <source>
        <dbReference type="Proteomes" id="UP000192940"/>
    </source>
</evidence>
<keyword evidence="4 9" id="KW-0812">Transmembrane</keyword>
<feature type="domain" description="OmpA-like" evidence="10">
    <location>
        <begin position="135"/>
        <end position="257"/>
    </location>
</feature>
<dbReference type="Proteomes" id="UP000192940">
    <property type="component" value="Chromosome I"/>
</dbReference>
<feature type="compositionally biased region" description="Basic and acidic residues" evidence="8">
    <location>
        <begin position="92"/>
        <end position="107"/>
    </location>
</feature>
<evidence type="ECO:0000256" key="9">
    <source>
        <dbReference type="SAM" id="Phobius"/>
    </source>
</evidence>
<keyword evidence="3" id="KW-1003">Cell membrane</keyword>
<reference evidence="11 12" key="1">
    <citation type="submission" date="2017-04" db="EMBL/GenBank/DDBJ databases">
        <authorList>
            <person name="Afonso C.L."/>
            <person name="Miller P.J."/>
            <person name="Scott M.A."/>
            <person name="Spackman E."/>
            <person name="Goraichik I."/>
            <person name="Dimitrov K.M."/>
            <person name="Suarez D.L."/>
            <person name="Swayne D.E."/>
        </authorList>
    </citation>
    <scope>NUCLEOTIDE SEQUENCE [LARGE SCALE GENOMIC DNA]</scope>
    <source>
        <strain evidence="11 12">N3/975</strain>
    </source>
</reference>
<accession>A0A1X7HTB0</accession>
<dbReference type="NCBIfam" id="NF005831">
    <property type="entry name" value="PRK07734.1"/>
    <property type="match status" value="1"/>
</dbReference>
<evidence type="ECO:0000256" key="6">
    <source>
        <dbReference type="ARBA" id="ARBA00023136"/>
    </source>
</evidence>
<evidence type="ECO:0000259" key="10">
    <source>
        <dbReference type="PROSITE" id="PS51123"/>
    </source>
</evidence>
<keyword evidence="6 7" id="KW-0472">Membrane</keyword>
<dbReference type="SUPFAM" id="SSF103088">
    <property type="entry name" value="OmpA-like"/>
    <property type="match status" value="1"/>
</dbReference>
<dbReference type="InterPro" id="IPR006665">
    <property type="entry name" value="OmpA-like"/>
</dbReference>
<comment type="subcellular location">
    <subcellularLocation>
        <location evidence="1">Cell membrane</location>
        <topology evidence="1">Single-pass membrane protein</topology>
    </subcellularLocation>
</comment>
<dbReference type="Pfam" id="PF00691">
    <property type="entry name" value="OmpA"/>
    <property type="match status" value="1"/>
</dbReference>
<dbReference type="RefSeq" id="WP_208916673.1">
    <property type="nucleotide sequence ID" value="NZ_LT840184.1"/>
</dbReference>
<name>A0A1X7HTB0_9BACL</name>
<evidence type="ECO:0000313" key="11">
    <source>
        <dbReference type="EMBL" id="SMF92613.1"/>
    </source>
</evidence>
<evidence type="ECO:0000256" key="5">
    <source>
        <dbReference type="ARBA" id="ARBA00022989"/>
    </source>
</evidence>
<feature type="transmembrane region" description="Helical" evidence="9">
    <location>
        <begin position="20"/>
        <end position="40"/>
    </location>
</feature>
<dbReference type="PROSITE" id="PS51123">
    <property type="entry name" value="OMPA_2"/>
    <property type="match status" value="1"/>
</dbReference>
<dbReference type="AlphaFoldDB" id="A0A1X7HTB0"/>
<organism evidence="11 12">
    <name type="scientific">Paenibacillus uliginis N3/975</name>
    <dbReference type="NCBI Taxonomy" id="1313296"/>
    <lineage>
        <taxon>Bacteria</taxon>
        <taxon>Bacillati</taxon>
        <taxon>Bacillota</taxon>
        <taxon>Bacilli</taxon>
        <taxon>Bacillales</taxon>
        <taxon>Paenibacillaceae</taxon>
        <taxon>Paenibacillus</taxon>
    </lineage>
</organism>
<evidence type="ECO:0000256" key="2">
    <source>
        <dbReference type="ARBA" id="ARBA00008914"/>
    </source>
</evidence>
<dbReference type="InterPro" id="IPR036737">
    <property type="entry name" value="OmpA-like_sf"/>
</dbReference>
<protein>
    <submittedName>
        <fullName evidence="11">Chemotaxis protein MotB</fullName>
    </submittedName>
</protein>
<dbReference type="PANTHER" id="PTHR30329">
    <property type="entry name" value="STATOR ELEMENT OF FLAGELLAR MOTOR COMPLEX"/>
    <property type="match status" value="1"/>
</dbReference>
<dbReference type="PANTHER" id="PTHR30329:SF21">
    <property type="entry name" value="LIPOPROTEIN YIAD-RELATED"/>
    <property type="match status" value="1"/>
</dbReference>
<dbReference type="Pfam" id="PF13677">
    <property type="entry name" value="MotB_plug"/>
    <property type="match status" value="1"/>
</dbReference>
<dbReference type="InterPro" id="IPR025713">
    <property type="entry name" value="MotB-like_N_dom"/>
</dbReference>
<evidence type="ECO:0000256" key="3">
    <source>
        <dbReference type="ARBA" id="ARBA00022475"/>
    </source>
</evidence>
<dbReference type="CDD" id="cd07185">
    <property type="entry name" value="OmpA_C-like"/>
    <property type="match status" value="1"/>
</dbReference>